<dbReference type="Proteomes" id="UP000036873">
    <property type="component" value="Unassembled WGS sequence"/>
</dbReference>
<dbReference type="AlphaFoldDB" id="A0A0L6TW63"/>
<dbReference type="SUPFAM" id="SSF53335">
    <property type="entry name" value="S-adenosyl-L-methionine-dependent methyltransferases"/>
    <property type="match status" value="1"/>
</dbReference>
<dbReference type="Gene3D" id="3.40.50.150">
    <property type="entry name" value="Vaccinia Virus protein VP39"/>
    <property type="match status" value="1"/>
</dbReference>
<dbReference type="PANTHER" id="PTHR43591">
    <property type="entry name" value="METHYLTRANSFERASE"/>
    <property type="match status" value="1"/>
</dbReference>
<protein>
    <recommendedName>
        <fullName evidence="1">Methyltransferase type 11 domain-containing protein</fullName>
    </recommendedName>
</protein>
<name>A0A0L6TW63_9FIRM</name>
<evidence type="ECO:0000259" key="1">
    <source>
        <dbReference type="Pfam" id="PF08241"/>
    </source>
</evidence>
<proteinExistence type="predicted"/>
<dbReference type="GO" id="GO:0008757">
    <property type="term" value="F:S-adenosylmethionine-dependent methyltransferase activity"/>
    <property type="evidence" value="ECO:0007669"/>
    <property type="project" value="InterPro"/>
</dbReference>
<reference evidence="3" key="1">
    <citation type="submission" date="2015-07" db="EMBL/GenBank/DDBJ databases">
        <title>Draft genome sequence of Acetobacterium bakii DSM 8293, a potential psychrophilic chemical producer through syngas fermentation.</title>
        <authorList>
            <person name="Song Y."/>
            <person name="Hwang S."/>
            <person name="Cho B.-K."/>
        </authorList>
    </citation>
    <scope>NUCLEOTIDE SEQUENCE [LARGE SCALE GENOMIC DNA]</scope>
    <source>
        <strain evidence="3">DSM 8239</strain>
    </source>
</reference>
<evidence type="ECO:0000313" key="3">
    <source>
        <dbReference type="Proteomes" id="UP000036873"/>
    </source>
</evidence>
<dbReference type="CDD" id="cd02440">
    <property type="entry name" value="AdoMet_MTases"/>
    <property type="match status" value="1"/>
</dbReference>
<organism evidence="2 3">
    <name type="scientific">Acetobacterium bakii</name>
    <dbReference type="NCBI Taxonomy" id="52689"/>
    <lineage>
        <taxon>Bacteria</taxon>
        <taxon>Bacillati</taxon>
        <taxon>Bacillota</taxon>
        <taxon>Clostridia</taxon>
        <taxon>Eubacteriales</taxon>
        <taxon>Eubacteriaceae</taxon>
        <taxon>Acetobacterium</taxon>
    </lineage>
</organism>
<comment type="caution">
    <text evidence="2">The sequence shown here is derived from an EMBL/GenBank/DDBJ whole genome shotgun (WGS) entry which is preliminary data.</text>
</comment>
<evidence type="ECO:0000313" key="2">
    <source>
        <dbReference type="EMBL" id="KNZ40307.1"/>
    </source>
</evidence>
<keyword evidence="3" id="KW-1185">Reference proteome</keyword>
<dbReference type="Pfam" id="PF08241">
    <property type="entry name" value="Methyltransf_11"/>
    <property type="match status" value="1"/>
</dbReference>
<dbReference type="EMBL" id="LGYO01000067">
    <property type="protein sequence ID" value="KNZ40307.1"/>
    <property type="molecule type" value="Genomic_DNA"/>
</dbReference>
<dbReference type="InterPro" id="IPR029063">
    <property type="entry name" value="SAM-dependent_MTases_sf"/>
</dbReference>
<feature type="domain" description="Methyltransferase type 11" evidence="1">
    <location>
        <begin position="37"/>
        <end position="135"/>
    </location>
</feature>
<sequence>MNVKSFENVVNNIFAPIYPVIAENIIKETGITSGVCIDVGTGFGNLGLELAKLAPDIQAVLFDLSDEMLNEAQINCTRMRLADRVRIQQGNVEQLPFDDNMADLIISRGSIFFWEDQVKGINEIYRVLKPGGCAYIGGGFGNQELFLQVSEKMKEHDPEWQNDRKNRTGEKGYNHFENMMKQTDISHYEVSRKQAGLWIIFKK</sequence>
<dbReference type="PATRIC" id="fig|52689.4.peg.3312"/>
<dbReference type="STRING" id="52689.AKG39_18085"/>
<dbReference type="RefSeq" id="WP_160316222.1">
    <property type="nucleotide sequence ID" value="NZ_LGYO01000067.1"/>
</dbReference>
<gene>
    <name evidence="2" type="ORF">AKG39_18085</name>
</gene>
<dbReference type="InterPro" id="IPR013216">
    <property type="entry name" value="Methyltransf_11"/>
</dbReference>
<accession>A0A0L6TW63</accession>